<keyword evidence="2" id="KW-0001">2Fe-2S</keyword>
<evidence type="ECO:0000256" key="4">
    <source>
        <dbReference type="ARBA" id="ARBA00023004"/>
    </source>
</evidence>
<gene>
    <name evidence="7" type="primary">nuoE_1</name>
    <name evidence="7" type="ORF">GCM10008905_20990</name>
</gene>
<dbReference type="Gene3D" id="1.10.10.1590">
    <property type="entry name" value="NADH-quinone oxidoreductase subunit E"/>
    <property type="match status" value="1"/>
</dbReference>
<protein>
    <submittedName>
        <fullName evidence="7">NADH-quinone oxidoreductase subunit NuoE</fullName>
    </submittedName>
</protein>
<keyword evidence="3" id="KW-0479">Metal-binding</keyword>
<dbReference type="InterPro" id="IPR002023">
    <property type="entry name" value="NuoE-like"/>
</dbReference>
<organism evidence="7 8">
    <name type="scientific">Clostridium malenominatum</name>
    <dbReference type="NCBI Taxonomy" id="1539"/>
    <lineage>
        <taxon>Bacteria</taxon>
        <taxon>Bacillati</taxon>
        <taxon>Bacillota</taxon>
        <taxon>Clostridia</taxon>
        <taxon>Eubacteriales</taxon>
        <taxon>Clostridiaceae</taxon>
        <taxon>Clostridium</taxon>
    </lineage>
</organism>
<sequence>MCCKNEVWEANLKELNGFIDGLSNKEGSLIAILHRAQKIFGYLPREVQDHIAETLHIPVSKVYGVVTFYSYFNTEPKGKYVISVCMGTACFVRGAGDVLHEFENKLKIKTGETSGDGLFTLDALRCVGACGLAPVVTVNDKVYGHVTKDQVAKLLENYKE</sequence>
<dbReference type="RefSeq" id="WP_343769423.1">
    <property type="nucleotide sequence ID" value="NZ_BAAACF010000001.1"/>
</dbReference>
<dbReference type="InterPro" id="IPR036249">
    <property type="entry name" value="Thioredoxin-like_sf"/>
</dbReference>
<dbReference type="EMBL" id="BAAACF010000001">
    <property type="protein sequence ID" value="GAA0725525.1"/>
    <property type="molecule type" value="Genomic_DNA"/>
</dbReference>
<keyword evidence="4" id="KW-0408">Iron</keyword>
<accession>A0ABN1J1G7</accession>
<dbReference type="PANTHER" id="PTHR43342:SF2">
    <property type="entry name" value="POTENTIAL NAD-REDUCING HYDROGENASE SUBUNIT"/>
    <property type="match status" value="1"/>
</dbReference>
<dbReference type="PIRSF" id="PIRSF000216">
    <property type="entry name" value="NADH_DH_24kDa"/>
    <property type="match status" value="1"/>
</dbReference>
<evidence type="ECO:0000256" key="5">
    <source>
        <dbReference type="ARBA" id="ARBA00023014"/>
    </source>
</evidence>
<reference evidence="7 8" key="1">
    <citation type="journal article" date="2019" name="Int. J. Syst. Evol. Microbiol.">
        <title>The Global Catalogue of Microorganisms (GCM) 10K type strain sequencing project: providing services to taxonomists for standard genome sequencing and annotation.</title>
        <authorList>
            <consortium name="The Broad Institute Genomics Platform"/>
            <consortium name="The Broad Institute Genome Sequencing Center for Infectious Disease"/>
            <person name="Wu L."/>
            <person name="Ma J."/>
        </authorList>
    </citation>
    <scope>NUCLEOTIDE SEQUENCE [LARGE SCALE GENOMIC DNA]</scope>
    <source>
        <strain evidence="7 8">JCM 1405</strain>
    </source>
</reference>
<evidence type="ECO:0000256" key="6">
    <source>
        <dbReference type="ARBA" id="ARBA00034078"/>
    </source>
</evidence>
<dbReference type="InterPro" id="IPR042128">
    <property type="entry name" value="NuoE_dom"/>
</dbReference>
<evidence type="ECO:0000313" key="7">
    <source>
        <dbReference type="EMBL" id="GAA0725525.1"/>
    </source>
</evidence>
<dbReference type="InterPro" id="IPR028431">
    <property type="entry name" value="NADP_DH_HndA-like"/>
</dbReference>
<dbReference type="CDD" id="cd03064">
    <property type="entry name" value="TRX_Fd_NuoE"/>
    <property type="match status" value="1"/>
</dbReference>
<name>A0ABN1J1G7_9CLOT</name>
<comment type="similarity">
    <text evidence="1">Belongs to the complex I 24 kDa subunit family.</text>
</comment>
<dbReference type="PANTHER" id="PTHR43342">
    <property type="entry name" value="NADH-QUINONE OXIDOREDUCTASE, E SUBUNIT"/>
    <property type="match status" value="1"/>
</dbReference>
<proteinExistence type="inferred from homology"/>
<dbReference type="InterPro" id="IPR041921">
    <property type="entry name" value="NuoE_N"/>
</dbReference>
<comment type="caution">
    <text evidence="7">The sequence shown here is derived from an EMBL/GenBank/DDBJ whole genome shotgun (WGS) entry which is preliminary data.</text>
</comment>
<keyword evidence="5" id="KW-0411">Iron-sulfur</keyword>
<comment type="cofactor">
    <cofactor evidence="6">
        <name>[2Fe-2S] cluster</name>
        <dbReference type="ChEBI" id="CHEBI:190135"/>
    </cofactor>
</comment>
<evidence type="ECO:0000256" key="3">
    <source>
        <dbReference type="ARBA" id="ARBA00022723"/>
    </source>
</evidence>
<keyword evidence="8" id="KW-1185">Reference proteome</keyword>
<dbReference type="SUPFAM" id="SSF52833">
    <property type="entry name" value="Thioredoxin-like"/>
    <property type="match status" value="1"/>
</dbReference>
<evidence type="ECO:0000256" key="2">
    <source>
        <dbReference type="ARBA" id="ARBA00022714"/>
    </source>
</evidence>
<evidence type="ECO:0000313" key="8">
    <source>
        <dbReference type="Proteomes" id="UP001500339"/>
    </source>
</evidence>
<dbReference type="Gene3D" id="3.40.30.10">
    <property type="entry name" value="Glutaredoxin"/>
    <property type="match status" value="1"/>
</dbReference>
<dbReference type="Proteomes" id="UP001500339">
    <property type="component" value="Unassembled WGS sequence"/>
</dbReference>
<evidence type="ECO:0000256" key="1">
    <source>
        <dbReference type="ARBA" id="ARBA00010643"/>
    </source>
</evidence>
<dbReference type="Pfam" id="PF01257">
    <property type="entry name" value="2Fe-2S_thioredx"/>
    <property type="match status" value="1"/>
</dbReference>